<dbReference type="PANTHER" id="PTHR46056">
    <property type="entry name" value="LONG-CHAIN-ALCOHOL OXIDASE"/>
    <property type="match status" value="1"/>
</dbReference>
<dbReference type="PANTHER" id="PTHR46056:SF12">
    <property type="entry name" value="LONG-CHAIN-ALCOHOL OXIDASE"/>
    <property type="match status" value="1"/>
</dbReference>
<feature type="non-terminal residue" evidence="6">
    <location>
        <position position="205"/>
    </location>
</feature>
<comment type="similarity">
    <text evidence="1">Belongs to the GMC oxidoreductase family.</text>
</comment>
<evidence type="ECO:0000256" key="1">
    <source>
        <dbReference type="ARBA" id="ARBA00010790"/>
    </source>
</evidence>
<dbReference type="SUPFAM" id="SSF51905">
    <property type="entry name" value="FAD/NAD(P)-binding domain"/>
    <property type="match status" value="1"/>
</dbReference>
<organism evidence="6">
    <name type="scientific">marine metagenome</name>
    <dbReference type="NCBI Taxonomy" id="408172"/>
    <lineage>
        <taxon>unclassified sequences</taxon>
        <taxon>metagenomes</taxon>
        <taxon>ecological metagenomes</taxon>
    </lineage>
</organism>
<evidence type="ECO:0000259" key="5">
    <source>
        <dbReference type="Pfam" id="PF00732"/>
    </source>
</evidence>
<dbReference type="Pfam" id="PF00732">
    <property type="entry name" value="GMC_oxred_N"/>
    <property type="match status" value="1"/>
</dbReference>
<dbReference type="InterPro" id="IPR000172">
    <property type="entry name" value="GMC_OxRdtase_N"/>
</dbReference>
<reference evidence="6" key="1">
    <citation type="submission" date="2018-05" db="EMBL/GenBank/DDBJ databases">
        <authorList>
            <person name="Lanie J.A."/>
            <person name="Ng W.-L."/>
            <person name="Kazmierczak K.M."/>
            <person name="Andrzejewski T.M."/>
            <person name="Davidsen T.M."/>
            <person name="Wayne K.J."/>
            <person name="Tettelin H."/>
            <person name="Glass J.I."/>
            <person name="Rusch D."/>
            <person name="Podicherti R."/>
            <person name="Tsui H.-C.T."/>
            <person name="Winkler M.E."/>
        </authorList>
    </citation>
    <scope>NUCLEOTIDE SEQUENCE</scope>
</reference>
<gene>
    <name evidence="6" type="ORF">METZ01_LOCUS407516</name>
</gene>
<proteinExistence type="inferred from homology"/>
<dbReference type="GO" id="GO:0050660">
    <property type="term" value="F:flavin adenine dinucleotide binding"/>
    <property type="evidence" value="ECO:0007669"/>
    <property type="project" value="InterPro"/>
</dbReference>
<evidence type="ECO:0000256" key="2">
    <source>
        <dbReference type="ARBA" id="ARBA00022630"/>
    </source>
</evidence>
<name>A0A382W769_9ZZZZ</name>
<feature type="domain" description="Glucose-methanol-choline oxidoreductase N-terminal" evidence="5">
    <location>
        <begin position="59"/>
        <end position="205"/>
    </location>
</feature>
<accession>A0A382W769</accession>
<evidence type="ECO:0000256" key="4">
    <source>
        <dbReference type="ARBA" id="ARBA00023002"/>
    </source>
</evidence>
<evidence type="ECO:0000256" key="3">
    <source>
        <dbReference type="ARBA" id="ARBA00022827"/>
    </source>
</evidence>
<dbReference type="GO" id="GO:0016614">
    <property type="term" value="F:oxidoreductase activity, acting on CH-OH group of donors"/>
    <property type="evidence" value="ECO:0007669"/>
    <property type="project" value="InterPro"/>
</dbReference>
<evidence type="ECO:0000313" key="6">
    <source>
        <dbReference type="EMBL" id="SVD54662.1"/>
    </source>
</evidence>
<dbReference type="AlphaFoldDB" id="A0A382W769"/>
<dbReference type="InterPro" id="IPR036188">
    <property type="entry name" value="FAD/NAD-bd_sf"/>
</dbReference>
<keyword evidence="3" id="KW-0274">FAD</keyword>
<dbReference type="Gene3D" id="3.50.50.60">
    <property type="entry name" value="FAD/NAD(P)-binding domain"/>
    <property type="match status" value="1"/>
</dbReference>
<dbReference type="EMBL" id="UINC01157589">
    <property type="protein sequence ID" value="SVD54662.1"/>
    <property type="molecule type" value="Genomic_DNA"/>
</dbReference>
<keyword evidence="4" id="KW-0560">Oxidoreductase</keyword>
<sequence length="205" mass="22367">MKKNLDCEVLVIGSGAGGSTIAETLIDQGLEVLMVEEGPNANIEKKIEGTIDSFSYQWRSGGLNAALGDPIISYAEGRCVGGGTEINSAIMQKPPKELIESWESKYSIDNFNCKDINNYVEKALKRVNACYTKPPHGRPSDILKIAGEELNWKIKELKRAQKGTIDINPFLSGTKDNGKQSMSVSLIAESLNKGMNLISNCRVTK</sequence>
<keyword evidence="2" id="KW-0285">Flavoprotein</keyword>
<protein>
    <recommendedName>
        <fullName evidence="5">Glucose-methanol-choline oxidoreductase N-terminal domain-containing protein</fullName>
    </recommendedName>
</protein>